<dbReference type="InterPro" id="IPR000032">
    <property type="entry name" value="HPr-like"/>
</dbReference>
<keyword evidence="3" id="KW-0598">Phosphotransferase system</keyword>
<evidence type="ECO:0000313" key="5">
    <source>
        <dbReference type="EMBL" id="HIU58853.1"/>
    </source>
</evidence>
<comment type="caution">
    <text evidence="5">The sequence shown here is derived from an EMBL/GenBank/DDBJ whole genome shotgun (WGS) entry which is preliminary data.</text>
</comment>
<reference evidence="5" key="1">
    <citation type="submission" date="2020-10" db="EMBL/GenBank/DDBJ databases">
        <authorList>
            <person name="Gilroy R."/>
        </authorList>
    </citation>
    <scope>NUCLEOTIDE SEQUENCE</scope>
    <source>
        <strain evidence="5">11687</strain>
    </source>
</reference>
<organism evidence="5 6">
    <name type="scientific">Candidatus Scatosoma pullistercoris</name>
    <dbReference type="NCBI Taxonomy" id="2840934"/>
    <lineage>
        <taxon>Bacteria</taxon>
        <taxon>Bacillati</taxon>
        <taxon>Bacillota</taxon>
        <taxon>Clostridia</taxon>
        <taxon>Candidatus Scatosoma</taxon>
    </lineage>
</organism>
<keyword evidence="2" id="KW-0963">Cytoplasm</keyword>
<dbReference type="Pfam" id="PF00381">
    <property type="entry name" value="PTS-HPr"/>
    <property type="match status" value="1"/>
</dbReference>
<gene>
    <name evidence="5" type="ORF">IAC57_02005</name>
</gene>
<dbReference type="AlphaFoldDB" id="A0A9D1SGL4"/>
<reference evidence="5" key="2">
    <citation type="journal article" date="2021" name="PeerJ">
        <title>Extensive microbial diversity within the chicken gut microbiome revealed by metagenomics and culture.</title>
        <authorList>
            <person name="Gilroy R."/>
            <person name="Ravi A."/>
            <person name="Getino M."/>
            <person name="Pursley I."/>
            <person name="Horton D.L."/>
            <person name="Alikhan N.F."/>
            <person name="Baker D."/>
            <person name="Gharbi K."/>
            <person name="Hall N."/>
            <person name="Watson M."/>
            <person name="Adriaenssens E.M."/>
            <person name="Foster-Nyarko E."/>
            <person name="Jarju S."/>
            <person name="Secka A."/>
            <person name="Antonio M."/>
            <person name="Oren A."/>
            <person name="Chaudhuri R.R."/>
            <person name="La Ragione R."/>
            <person name="Hildebrand F."/>
            <person name="Pallen M.J."/>
        </authorList>
    </citation>
    <scope>NUCLEOTIDE SEQUENCE</scope>
    <source>
        <strain evidence="5">11687</strain>
    </source>
</reference>
<dbReference type="InterPro" id="IPR050399">
    <property type="entry name" value="HPr"/>
</dbReference>
<dbReference type="Proteomes" id="UP000824081">
    <property type="component" value="Unassembled WGS sequence"/>
</dbReference>
<feature type="domain" description="HPr" evidence="4">
    <location>
        <begin position="1"/>
        <end position="84"/>
    </location>
</feature>
<protein>
    <submittedName>
        <fullName evidence="5">HPr family phosphocarrier protein</fullName>
    </submittedName>
</protein>
<dbReference type="InterPro" id="IPR035895">
    <property type="entry name" value="HPr-like_sf"/>
</dbReference>
<name>A0A9D1SGL4_9FIRM</name>
<dbReference type="NCBIfam" id="TIGR01003">
    <property type="entry name" value="PTS_HPr_family"/>
    <property type="match status" value="1"/>
</dbReference>
<evidence type="ECO:0000259" key="4">
    <source>
        <dbReference type="PROSITE" id="PS51350"/>
    </source>
</evidence>
<accession>A0A9D1SGL4</accession>
<dbReference type="GO" id="GO:0009401">
    <property type="term" value="P:phosphoenolpyruvate-dependent sugar phosphotransferase system"/>
    <property type="evidence" value="ECO:0007669"/>
    <property type="project" value="UniProtKB-KW"/>
</dbReference>
<dbReference type="EMBL" id="DVMZ01000056">
    <property type="protein sequence ID" value="HIU58853.1"/>
    <property type="molecule type" value="Genomic_DNA"/>
</dbReference>
<dbReference type="GO" id="GO:0005737">
    <property type="term" value="C:cytoplasm"/>
    <property type="evidence" value="ECO:0007669"/>
    <property type="project" value="UniProtKB-SubCell"/>
</dbReference>
<evidence type="ECO:0000313" key="6">
    <source>
        <dbReference type="Proteomes" id="UP000824081"/>
    </source>
</evidence>
<dbReference type="PANTHER" id="PTHR33705">
    <property type="entry name" value="PHOSPHOCARRIER PROTEIN HPR"/>
    <property type="match status" value="1"/>
</dbReference>
<dbReference type="CDD" id="cd00367">
    <property type="entry name" value="PTS-HPr_like"/>
    <property type="match status" value="1"/>
</dbReference>
<dbReference type="PRINTS" id="PR00107">
    <property type="entry name" value="PHOSPHOCPHPR"/>
</dbReference>
<evidence type="ECO:0000256" key="3">
    <source>
        <dbReference type="ARBA" id="ARBA00022683"/>
    </source>
</evidence>
<dbReference type="Gene3D" id="3.30.1340.10">
    <property type="entry name" value="HPr-like"/>
    <property type="match status" value="1"/>
</dbReference>
<dbReference type="PANTHER" id="PTHR33705:SF2">
    <property type="entry name" value="PHOSPHOCARRIER PROTEIN NPR"/>
    <property type="match status" value="1"/>
</dbReference>
<proteinExistence type="predicted"/>
<sequence>MTFEYAIRDELGIHARPAGLIVSEAKKYGSAIEVECKGKKADAKRIFALMSLGAKCGDFLRVTCTGEDEEAAAAGLKAVITENL</sequence>
<dbReference type="SUPFAM" id="SSF55594">
    <property type="entry name" value="HPr-like"/>
    <property type="match status" value="1"/>
</dbReference>
<comment type="subcellular location">
    <subcellularLocation>
        <location evidence="1">Cytoplasm</location>
    </subcellularLocation>
</comment>
<evidence type="ECO:0000256" key="1">
    <source>
        <dbReference type="ARBA" id="ARBA00004496"/>
    </source>
</evidence>
<dbReference type="PROSITE" id="PS51350">
    <property type="entry name" value="PTS_HPR_DOM"/>
    <property type="match status" value="1"/>
</dbReference>
<evidence type="ECO:0000256" key="2">
    <source>
        <dbReference type="ARBA" id="ARBA00022490"/>
    </source>
</evidence>